<keyword evidence="1" id="KW-1133">Transmembrane helix</keyword>
<dbReference type="Pfam" id="PF05425">
    <property type="entry name" value="CopD"/>
    <property type="match status" value="1"/>
</dbReference>
<feature type="transmembrane region" description="Helical" evidence="1">
    <location>
        <begin position="20"/>
        <end position="38"/>
    </location>
</feature>
<keyword evidence="1" id="KW-0472">Membrane</keyword>
<dbReference type="EMBL" id="SHKR01000011">
    <property type="protein sequence ID" value="RZU19069.1"/>
    <property type="molecule type" value="Genomic_DNA"/>
</dbReference>
<feature type="transmembrane region" description="Helical" evidence="1">
    <location>
        <begin position="237"/>
        <end position="257"/>
    </location>
</feature>
<protein>
    <submittedName>
        <fullName evidence="3">Copper export protein</fullName>
    </submittedName>
</protein>
<reference evidence="3 4" key="1">
    <citation type="journal article" date="2015" name="Stand. Genomic Sci.">
        <title>Genomic Encyclopedia of Bacterial and Archaeal Type Strains, Phase III: the genomes of soil and plant-associated and newly described type strains.</title>
        <authorList>
            <person name="Whitman W.B."/>
            <person name="Woyke T."/>
            <person name="Klenk H.P."/>
            <person name="Zhou Y."/>
            <person name="Lilburn T.G."/>
            <person name="Beck B.J."/>
            <person name="De Vos P."/>
            <person name="Vandamme P."/>
            <person name="Eisen J.A."/>
            <person name="Garrity G."/>
            <person name="Hugenholtz P."/>
            <person name="Kyrpides N.C."/>
        </authorList>
    </citation>
    <scope>NUCLEOTIDE SEQUENCE [LARGE SCALE GENOMIC DNA]</scope>
    <source>
        <strain evidence="3 4">VKM Ac-2540</strain>
    </source>
</reference>
<dbReference type="InterPro" id="IPR008457">
    <property type="entry name" value="Cu-R_CopD_dom"/>
</dbReference>
<dbReference type="Proteomes" id="UP000292027">
    <property type="component" value="Unassembled WGS sequence"/>
</dbReference>
<feature type="transmembrane region" description="Helical" evidence="1">
    <location>
        <begin position="105"/>
        <end position="128"/>
    </location>
</feature>
<evidence type="ECO:0000259" key="2">
    <source>
        <dbReference type="Pfam" id="PF05425"/>
    </source>
</evidence>
<dbReference type="RefSeq" id="WP_130440657.1">
    <property type="nucleotide sequence ID" value="NZ_SHKR01000011.1"/>
</dbReference>
<sequence length="341" mass="34187">MSKPLPPATVRPVGRAGRLILGMVASGIVVMVAALYAAGGAPQRAVDGLLGAGLGVSWAVPVLRIVADASAVATGGAVLAVLLFLPADGGKLGSKAIRACQDAALAAGIWAVASIGGLIATATVILGIPLSHLAEHAEPAGQLTQVRALAAAVVLTAVLAVVLSGVKTMRGARLAAVLTVAALTGPLLTGHGALDRTSAWSVLATTSLVVHVVAATAWVGGLGAVLRYSRSRQAVEVFSALALVCAVTIGLTGLLTAEIHLGGRQDGWGLITQWVTSGYGALVLGKTLAFTTLVIIGQLHRQSTLPQLEAGDPVAFRRLAVLELLVMAGTIGLAVALSRTP</sequence>
<feature type="transmembrane region" description="Helical" evidence="1">
    <location>
        <begin position="148"/>
        <end position="166"/>
    </location>
</feature>
<feature type="transmembrane region" description="Helical" evidence="1">
    <location>
        <begin position="277"/>
        <end position="299"/>
    </location>
</feature>
<feature type="domain" description="Copper resistance protein D" evidence="2">
    <location>
        <begin position="233"/>
        <end position="337"/>
    </location>
</feature>
<evidence type="ECO:0000313" key="4">
    <source>
        <dbReference type="Proteomes" id="UP000292027"/>
    </source>
</evidence>
<keyword evidence="4" id="KW-1185">Reference proteome</keyword>
<feature type="transmembrane region" description="Helical" evidence="1">
    <location>
        <begin position="200"/>
        <end position="225"/>
    </location>
</feature>
<gene>
    <name evidence="3" type="ORF">EV645_1275</name>
</gene>
<dbReference type="GO" id="GO:0016020">
    <property type="term" value="C:membrane"/>
    <property type="evidence" value="ECO:0007669"/>
    <property type="project" value="InterPro"/>
</dbReference>
<comment type="caution">
    <text evidence="3">The sequence shown here is derived from an EMBL/GenBank/DDBJ whole genome shotgun (WGS) entry which is preliminary data.</text>
</comment>
<evidence type="ECO:0000256" key="1">
    <source>
        <dbReference type="SAM" id="Phobius"/>
    </source>
</evidence>
<feature type="transmembrane region" description="Helical" evidence="1">
    <location>
        <begin position="319"/>
        <end position="338"/>
    </location>
</feature>
<proteinExistence type="predicted"/>
<feature type="transmembrane region" description="Helical" evidence="1">
    <location>
        <begin position="173"/>
        <end position="194"/>
    </location>
</feature>
<accession>A0A4Q7X972</accession>
<keyword evidence="1" id="KW-0812">Transmembrane</keyword>
<feature type="transmembrane region" description="Helical" evidence="1">
    <location>
        <begin position="58"/>
        <end position="85"/>
    </location>
</feature>
<name>A0A4Q7X972_9ACTN</name>
<dbReference type="AlphaFoldDB" id="A0A4Q7X972"/>
<organism evidence="3 4">
    <name type="scientific">Kribbella rubisoli</name>
    <dbReference type="NCBI Taxonomy" id="3075929"/>
    <lineage>
        <taxon>Bacteria</taxon>
        <taxon>Bacillati</taxon>
        <taxon>Actinomycetota</taxon>
        <taxon>Actinomycetes</taxon>
        <taxon>Propionibacteriales</taxon>
        <taxon>Kribbellaceae</taxon>
        <taxon>Kribbella</taxon>
    </lineage>
</organism>
<dbReference type="OrthoDB" id="5241646at2"/>
<evidence type="ECO:0000313" key="3">
    <source>
        <dbReference type="EMBL" id="RZU19069.1"/>
    </source>
</evidence>